<dbReference type="Gene3D" id="3.40.630.40">
    <property type="entry name" value="Zn-dependent exopeptidases"/>
    <property type="match status" value="1"/>
</dbReference>
<dbReference type="AlphaFoldDB" id="A0AAE3DX14"/>
<evidence type="ECO:0000256" key="2">
    <source>
        <dbReference type="SAM" id="Phobius"/>
    </source>
</evidence>
<dbReference type="InterPro" id="IPR050695">
    <property type="entry name" value="N-acetylmuramoyl_amidase_3"/>
</dbReference>
<evidence type="ECO:0000313" key="5">
    <source>
        <dbReference type="Proteomes" id="UP001198242"/>
    </source>
</evidence>
<dbReference type="EMBL" id="JAJEQM010000002">
    <property type="protein sequence ID" value="MCC2209582.1"/>
    <property type="molecule type" value="Genomic_DNA"/>
</dbReference>
<reference evidence="4 5" key="1">
    <citation type="submission" date="2021-10" db="EMBL/GenBank/DDBJ databases">
        <title>Anaerobic single-cell dispensing facilitates the cultivation of human gut bacteria.</title>
        <authorList>
            <person name="Afrizal A."/>
        </authorList>
    </citation>
    <scope>NUCLEOTIDE SEQUENCE [LARGE SCALE GENOMIC DNA]</scope>
    <source>
        <strain evidence="4 5">CLA-AA-H232</strain>
    </source>
</reference>
<dbReference type="RefSeq" id="WP_118446155.1">
    <property type="nucleotide sequence ID" value="NZ_JAJEQM010000002.1"/>
</dbReference>
<keyword evidence="2" id="KW-0812">Transmembrane</keyword>
<evidence type="ECO:0000313" key="4">
    <source>
        <dbReference type="EMBL" id="MCC2209582.1"/>
    </source>
</evidence>
<dbReference type="Proteomes" id="UP001198242">
    <property type="component" value="Unassembled WGS sequence"/>
</dbReference>
<keyword evidence="2" id="KW-1133">Transmembrane helix</keyword>
<name>A0AAE3DX14_9FIRM</name>
<feature type="transmembrane region" description="Helical" evidence="2">
    <location>
        <begin position="7"/>
        <end position="25"/>
    </location>
</feature>
<dbReference type="CDD" id="cd02696">
    <property type="entry name" value="MurNAc-LAA"/>
    <property type="match status" value="1"/>
</dbReference>
<gene>
    <name evidence="4" type="ORF">LKE05_02080</name>
</gene>
<comment type="caution">
    <text evidence="4">The sequence shown here is derived from an EMBL/GenBank/DDBJ whole genome shotgun (WGS) entry which is preliminary data.</text>
</comment>
<dbReference type="GO" id="GO:0009253">
    <property type="term" value="P:peptidoglycan catabolic process"/>
    <property type="evidence" value="ECO:0007669"/>
    <property type="project" value="InterPro"/>
</dbReference>
<protein>
    <submittedName>
        <fullName evidence="4">N-acetylmuramoyl-L-alanine amidase</fullName>
        <ecNumber evidence="4">3.5.1.28</ecNumber>
    </submittedName>
</protein>
<dbReference type="GO" id="GO:0008745">
    <property type="term" value="F:N-acetylmuramoyl-L-alanine amidase activity"/>
    <property type="evidence" value="ECO:0007669"/>
    <property type="project" value="UniProtKB-EC"/>
</dbReference>
<feature type="domain" description="MurNAc-LAA" evidence="3">
    <location>
        <begin position="114"/>
        <end position="226"/>
    </location>
</feature>
<dbReference type="PANTHER" id="PTHR30404">
    <property type="entry name" value="N-ACETYLMURAMOYL-L-ALANINE AMIDASE"/>
    <property type="match status" value="1"/>
</dbReference>
<keyword evidence="5" id="KW-1185">Reference proteome</keyword>
<keyword evidence="2" id="KW-0472">Membrane</keyword>
<dbReference type="SUPFAM" id="SSF53187">
    <property type="entry name" value="Zn-dependent exopeptidases"/>
    <property type="match status" value="1"/>
</dbReference>
<dbReference type="Pfam" id="PF01520">
    <property type="entry name" value="Amidase_3"/>
    <property type="match status" value="1"/>
</dbReference>
<organism evidence="4 5">
    <name type="scientific">Hominilimicola fabiformis</name>
    <dbReference type="NCBI Taxonomy" id="2885356"/>
    <lineage>
        <taxon>Bacteria</taxon>
        <taxon>Bacillati</taxon>
        <taxon>Bacillota</taxon>
        <taxon>Clostridia</taxon>
        <taxon>Eubacteriales</taxon>
        <taxon>Oscillospiraceae</taxon>
        <taxon>Hominilimicola</taxon>
    </lineage>
</organism>
<evidence type="ECO:0000259" key="3">
    <source>
        <dbReference type="SMART" id="SM00646"/>
    </source>
</evidence>
<dbReference type="EC" id="3.5.1.28" evidence="4"/>
<keyword evidence="1 4" id="KW-0378">Hydrolase</keyword>
<dbReference type="PANTHER" id="PTHR30404:SF0">
    <property type="entry name" value="N-ACETYLMURAMOYL-L-ALANINE AMIDASE AMIC"/>
    <property type="match status" value="1"/>
</dbReference>
<proteinExistence type="predicted"/>
<dbReference type="GO" id="GO:0030288">
    <property type="term" value="C:outer membrane-bounded periplasmic space"/>
    <property type="evidence" value="ECO:0007669"/>
    <property type="project" value="TreeGrafter"/>
</dbReference>
<evidence type="ECO:0000256" key="1">
    <source>
        <dbReference type="ARBA" id="ARBA00022801"/>
    </source>
</evidence>
<sequence>MIFTRKHIVIAVLFAVVGIAIGIGIKHYETLQTFSSSDIKVVLDAGHGEPDGGAVGVSGVVEKDINLAIVQKLQEVLESKGFEVILTRSGDSGLQDENAETIRKMKVSDMNKRLDIMKNSHADIFVSIHMNSFGDQKVSGLHIFYDKNHPEIERLAKSIQNKMSEVTGAEMHAVKTADERLFLMKNPPMPAILVECGFLSNPDEEKKLASDEYQSKIAWAIASAIENYTK</sequence>
<dbReference type="SMART" id="SM00646">
    <property type="entry name" value="Ami_3"/>
    <property type="match status" value="1"/>
</dbReference>
<accession>A0AAE3DX14</accession>
<dbReference type="InterPro" id="IPR002508">
    <property type="entry name" value="MurNAc-LAA_cat"/>
</dbReference>